<dbReference type="PANTHER" id="PTHR39112">
    <property type="entry name" value="PROTEIN RALF-LIKE 27-RELATED"/>
    <property type="match status" value="1"/>
</dbReference>
<dbReference type="PANTHER" id="PTHR39112:SF5">
    <property type="entry name" value="PROTEIN RALF-LIKE 27"/>
    <property type="match status" value="1"/>
</dbReference>
<comment type="caution">
    <text evidence="2">The sequence shown here is derived from an EMBL/GenBank/DDBJ whole genome shotgun (WGS) entry which is preliminary data.</text>
</comment>
<name>A0ABD2SL97_9SOLN</name>
<feature type="signal peptide" evidence="1">
    <location>
        <begin position="1"/>
        <end position="27"/>
    </location>
</feature>
<keyword evidence="1" id="KW-0732">Signal</keyword>
<evidence type="ECO:0000313" key="3">
    <source>
        <dbReference type="Proteomes" id="UP001627284"/>
    </source>
</evidence>
<feature type="chain" id="PRO_5044872192" evidence="1">
    <location>
        <begin position="28"/>
        <end position="102"/>
    </location>
</feature>
<dbReference type="EMBL" id="JBJKTR010000014">
    <property type="protein sequence ID" value="KAL3344596.1"/>
    <property type="molecule type" value="Genomic_DNA"/>
</dbReference>
<reference evidence="2 3" key="1">
    <citation type="submission" date="2024-05" db="EMBL/GenBank/DDBJ databases">
        <title>De novo assembly of an allotetraploid wild potato.</title>
        <authorList>
            <person name="Hosaka A.J."/>
        </authorList>
    </citation>
    <scope>NUCLEOTIDE SEQUENCE [LARGE SCALE GENOMIC DNA]</scope>
    <source>
        <tissue evidence="2">Young leaves</tissue>
    </source>
</reference>
<proteinExistence type="predicted"/>
<gene>
    <name evidence="2" type="ORF">AABB24_023839</name>
</gene>
<dbReference type="InterPro" id="IPR039252">
    <property type="entry name" value="RALFL27"/>
</dbReference>
<dbReference type="AlphaFoldDB" id="A0ABD2SL97"/>
<evidence type="ECO:0000256" key="1">
    <source>
        <dbReference type="SAM" id="SignalP"/>
    </source>
</evidence>
<evidence type="ECO:0000313" key="2">
    <source>
        <dbReference type="EMBL" id="KAL3344596.1"/>
    </source>
</evidence>
<protein>
    <submittedName>
        <fullName evidence="2">Uncharacterized protein</fullName>
    </submittedName>
</protein>
<keyword evidence="3" id="KW-1185">Reference proteome</keyword>
<dbReference type="Proteomes" id="UP001627284">
    <property type="component" value="Unassembled WGS sequence"/>
</dbReference>
<accession>A0ABD2SL97</accession>
<sequence>MKCCTFFCLSMVMIAEILLSASSVTHGAMNVERRWNGTGEIDGINWQVSLAGGGNYLSFKVIEDKAPICNEKVYGNCIGDKKPGQRPCTYYNNCKRSPGTRQ</sequence>
<organism evidence="2 3">
    <name type="scientific">Solanum stoloniferum</name>
    <dbReference type="NCBI Taxonomy" id="62892"/>
    <lineage>
        <taxon>Eukaryota</taxon>
        <taxon>Viridiplantae</taxon>
        <taxon>Streptophyta</taxon>
        <taxon>Embryophyta</taxon>
        <taxon>Tracheophyta</taxon>
        <taxon>Spermatophyta</taxon>
        <taxon>Magnoliopsida</taxon>
        <taxon>eudicotyledons</taxon>
        <taxon>Gunneridae</taxon>
        <taxon>Pentapetalae</taxon>
        <taxon>asterids</taxon>
        <taxon>lamiids</taxon>
        <taxon>Solanales</taxon>
        <taxon>Solanaceae</taxon>
        <taxon>Solanoideae</taxon>
        <taxon>Solaneae</taxon>
        <taxon>Solanum</taxon>
    </lineage>
</organism>